<keyword evidence="2" id="KW-0175">Coiled coil</keyword>
<dbReference type="PROSITE" id="PS50245">
    <property type="entry name" value="CAP_GLY_2"/>
    <property type="match status" value="1"/>
</dbReference>
<feature type="domain" description="CCHC-type" evidence="4">
    <location>
        <begin position="981"/>
        <end position="995"/>
    </location>
</feature>
<feature type="compositionally biased region" description="Low complexity" evidence="3">
    <location>
        <begin position="148"/>
        <end position="188"/>
    </location>
</feature>
<dbReference type="PROSITE" id="PS00845">
    <property type="entry name" value="CAP_GLY_1"/>
    <property type="match status" value="1"/>
</dbReference>
<feature type="region of interest" description="Disordered" evidence="3">
    <location>
        <begin position="146"/>
        <end position="357"/>
    </location>
</feature>
<feature type="region of interest" description="Disordered" evidence="3">
    <location>
        <begin position="906"/>
        <end position="938"/>
    </location>
</feature>
<feature type="compositionally biased region" description="Low complexity" evidence="3">
    <location>
        <begin position="533"/>
        <end position="542"/>
    </location>
</feature>
<feature type="compositionally biased region" description="Polar residues" evidence="3">
    <location>
        <begin position="189"/>
        <end position="200"/>
    </location>
</feature>
<sequence length="1001" mass="108897">MKAAPRKSAIPTPGRSRSSSSATKAVPVPDVAAMSQAFAEAIKQNDPAQHRASRPPSRQSDVFTKSAPRPFQVGDNVRIESLGFEGTLRYLGSIDGKPGVWAGVELSGGFVGKGKNDGSVNGHQYFSCPPNCGVFVSSAKLSAPTVGPGAVVRPSSVASSRGGRATPSISGRTTPSSFSFSTASRISTGRITPSGRTTPSYAGRTTPGTTPAARARTRVLTKTPSAIPPPLTDKLTAGSRASKYASMTAQQLTTRDATTPSRKSLEPPASPARTAPSPSLSNRSASSPTRPPASPFTTPKAGLAGRVSSAGARPSLGTPRARVPSAIAMPPPASPAIRESAPPRPESVSSTRSVTMDAERIQLQSRIEALEAELESEKAQATARVGHLEDELKSRVQTLQGHVEQEKAQASIQIAQLEQRLEDSAALAVSLKEAVSQKENVEQESAAKLQEKQSELSALELVLKRTRADFEEERADLNGQVDELRQAGQETIALYEERLSDADREKYNLEAKISSLESRARDAERTPTPPPARATTASSATEIDNEALREQVGHLQKKVGKLEDALEDAQAASEREEAALADRMRRLKEKEEAMKKELNEGRREVERMVKAETVARRRVEEVETALQESTTALEDARAEVEGLRAELTNLEGLVTGIGEEGDLYSRVAQIAERGASDKQRFTDEIARLQEALEDTSRKKEDAIDDAHRLRQTLDIQTAELESIKKKANRDLPLNNGMPQSPSTATKHDLSAAREEIKGLKHIVQELQKENLAAAQRTKLLESENQLLSSETEQLRQVTSSFIRLAGAEIWVQEVQILEENLDNSLTREELSQDDLPAGDTASLQRLLRDQKLKSDMEIEQLRKRITDSDMKNARVVHDLNKEISELEALIESKIYREDELEQELERTKEKLSRQRKSSKGSSEVQSRPRAGSVASSEISESEPVCEICDQPGHDVFTCSLLVSEKPSQDGRVSVSDTELFCTDCESRGHLAQDCPHSLDVF</sequence>
<feature type="compositionally biased region" description="Low complexity" evidence="3">
    <location>
        <begin position="271"/>
        <end position="288"/>
    </location>
</feature>
<gene>
    <name evidence="6" type="ORF">HMN09_01050300</name>
</gene>
<evidence type="ECO:0000259" key="5">
    <source>
        <dbReference type="PROSITE" id="PS50245"/>
    </source>
</evidence>
<dbReference type="SUPFAM" id="SSF74924">
    <property type="entry name" value="Cap-Gly domain"/>
    <property type="match status" value="1"/>
</dbReference>
<dbReference type="Gene3D" id="4.10.60.10">
    <property type="entry name" value="Zinc finger, CCHC-type"/>
    <property type="match status" value="1"/>
</dbReference>
<dbReference type="Proteomes" id="UP000613580">
    <property type="component" value="Unassembled WGS sequence"/>
</dbReference>
<evidence type="ECO:0000313" key="7">
    <source>
        <dbReference type="Proteomes" id="UP000613580"/>
    </source>
</evidence>
<feature type="coiled-coil region" evidence="2">
    <location>
        <begin position="678"/>
        <end position="783"/>
    </location>
</feature>
<keyword evidence="7" id="KW-1185">Reference proteome</keyword>
<evidence type="ECO:0008006" key="8">
    <source>
        <dbReference type="Google" id="ProtNLM"/>
    </source>
</evidence>
<feature type="region of interest" description="Disordered" evidence="3">
    <location>
        <begin position="517"/>
        <end position="543"/>
    </location>
</feature>
<dbReference type="SMART" id="SM01052">
    <property type="entry name" value="CAP_GLY"/>
    <property type="match status" value="1"/>
</dbReference>
<dbReference type="OrthoDB" id="2130750at2759"/>
<dbReference type="InterPro" id="IPR036859">
    <property type="entry name" value="CAP-Gly_dom_sf"/>
</dbReference>
<evidence type="ECO:0000313" key="6">
    <source>
        <dbReference type="EMBL" id="KAF7298281.1"/>
    </source>
</evidence>
<feature type="domain" description="CAP-Gly" evidence="5">
    <location>
        <begin position="92"/>
        <end position="137"/>
    </location>
</feature>
<feature type="compositionally biased region" description="Polar residues" evidence="3">
    <location>
        <begin position="245"/>
        <end position="262"/>
    </location>
</feature>
<keyword evidence="1" id="KW-0862">Zinc</keyword>
<feature type="compositionally biased region" description="Low complexity" evidence="3">
    <location>
        <begin position="202"/>
        <end position="214"/>
    </location>
</feature>
<dbReference type="AlphaFoldDB" id="A0A8H6SEY8"/>
<comment type="caution">
    <text evidence="6">The sequence shown here is derived from an EMBL/GenBank/DDBJ whole genome shotgun (WGS) entry which is preliminary data.</text>
</comment>
<dbReference type="Gene3D" id="2.30.30.190">
    <property type="entry name" value="CAP Gly-rich-like domain"/>
    <property type="match status" value="1"/>
</dbReference>
<dbReference type="GO" id="GO:0003676">
    <property type="term" value="F:nucleic acid binding"/>
    <property type="evidence" value="ECO:0007669"/>
    <property type="project" value="InterPro"/>
</dbReference>
<feature type="region of interest" description="Disordered" evidence="3">
    <location>
        <begin position="40"/>
        <end position="69"/>
    </location>
</feature>
<protein>
    <recommendedName>
        <fullName evidence="8">CAP-Gly domain-containing protein</fullName>
    </recommendedName>
</protein>
<dbReference type="PROSITE" id="PS50158">
    <property type="entry name" value="ZF_CCHC"/>
    <property type="match status" value="1"/>
</dbReference>
<evidence type="ECO:0000256" key="1">
    <source>
        <dbReference type="PROSITE-ProRule" id="PRU00047"/>
    </source>
</evidence>
<organism evidence="6 7">
    <name type="scientific">Mycena chlorophos</name>
    <name type="common">Agaric fungus</name>
    <name type="synonym">Agaricus chlorophos</name>
    <dbReference type="NCBI Taxonomy" id="658473"/>
    <lineage>
        <taxon>Eukaryota</taxon>
        <taxon>Fungi</taxon>
        <taxon>Dikarya</taxon>
        <taxon>Basidiomycota</taxon>
        <taxon>Agaricomycotina</taxon>
        <taxon>Agaricomycetes</taxon>
        <taxon>Agaricomycetidae</taxon>
        <taxon>Agaricales</taxon>
        <taxon>Marasmiineae</taxon>
        <taxon>Mycenaceae</taxon>
        <taxon>Mycena</taxon>
    </lineage>
</organism>
<dbReference type="InterPro" id="IPR000938">
    <property type="entry name" value="CAP-Gly_domain"/>
</dbReference>
<evidence type="ECO:0000256" key="2">
    <source>
        <dbReference type="SAM" id="Coils"/>
    </source>
</evidence>
<evidence type="ECO:0000256" key="3">
    <source>
        <dbReference type="SAM" id="MobiDB-lite"/>
    </source>
</evidence>
<keyword evidence="1" id="KW-0479">Metal-binding</keyword>
<dbReference type="InterPro" id="IPR001878">
    <property type="entry name" value="Znf_CCHC"/>
</dbReference>
<dbReference type="EMBL" id="JACAZE010000015">
    <property type="protein sequence ID" value="KAF7298281.1"/>
    <property type="molecule type" value="Genomic_DNA"/>
</dbReference>
<name>A0A8H6SEY8_MYCCL</name>
<proteinExistence type="predicted"/>
<evidence type="ECO:0000259" key="4">
    <source>
        <dbReference type="PROSITE" id="PS50158"/>
    </source>
</evidence>
<reference evidence="6" key="1">
    <citation type="submission" date="2020-05" db="EMBL/GenBank/DDBJ databases">
        <title>Mycena genomes resolve the evolution of fungal bioluminescence.</title>
        <authorList>
            <person name="Tsai I.J."/>
        </authorList>
    </citation>
    <scope>NUCLEOTIDE SEQUENCE</scope>
    <source>
        <strain evidence="6">110903Hualien_Pintung</strain>
    </source>
</reference>
<feature type="region of interest" description="Disordered" evidence="3">
    <location>
        <begin position="1"/>
        <end position="28"/>
    </location>
</feature>
<dbReference type="Pfam" id="PF01302">
    <property type="entry name" value="CAP_GLY"/>
    <property type="match status" value="1"/>
</dbReference>
<accession>A0A8H6SEY8</accession>
<keyword evidence="1" id="KW-0863">Zinc-finger</keyword>
<dbReference type="GO" id="GO:0008270">
    <property type="term" value="F:zinc ion binding"/>
    <property type="evidence" value="ECO:0007669"/>
    <property type="project" value="UniProtKB-KW"/>
</dbReference>